<organism evidence="1 2">
    <name type="scientific">Hypothenemus hampei</name>
    <name type="common">Coffee berry borer</name>
    <dbReference type="NCBI Taxonomy" id="57062"/>
    <lineage>
        <taxon>Eukaryota</taxon>
        <taxon>Metazoa</taxon>
        <taxon>Ecdysozoa</taxon>
        <taxon>Arthropoda</taxon>
        <taxon>Hexapoda</taxon>
        <taxon>Insecta</taxon>
        <taxon>Pterygota</taxon>
        <taxon>Neoptera</taxon>
        <taxon>Endopterygota</taxon>
        <taxon>Coleoptera</taxon>
        <taxon>Polyphaga</taxon>
        <taxon>Cucujiformia</taxon>
        <taxon>Curculionidae</taxon>
        <taxon>Scolytinae</taxon>
        <taxon>Hypothenemus</taxon>
    </lineage>
</organism>
<accession>A0ABD1E3T9</accession>
<evidence type="ECO:0000313" key="1">
    <source>
        <dbReference type="EMBL" id="KAL1489354.1"/>
    </source>
</evidence>
<comment type="caution">
    <text evidence="1">The sequence shown here is derived from an EMBL/GenBank/DDBJ whole genome shotgun (WGS) entry which is preliminary data.</text>
</comment>
<keyword evidence="2" id="KW-1185">Reference proteome</keyword>
<dbReference type="AlphaFoldDB" id="A0ABD1E3T9"/>
<name>A0ABD1E3T9_HYPHA</name>
<dbReference type="EMBL" id="JBDJPC010000012">
    <property type="protein sequence ID" value="KAL1489354.1"/>
    <property type="molecule type" value="Genomic_DNA"/>
</dbReference>
<reference evidence="1 2" key="1">
    <citation type="submission" date="2024-05" db="EMBL/GenBank/DDBJ databases">
        <title>Genetic variation in Jamaican populations of the coffee berry borer (Hypothenemus hampei).</title>
        <authorList>
            <person name="Errbii M."/>
            <person name="Myrie A."/>
        </authorList>
    </citation>
    <scope>NUCLEOTIDE SEQUENCE [LARGE SCALE GENOMIC DNA]</scope>
    <source>
        <strain evidence="1">JA-Hopewell-2020-01-JO</strain>
        <tissue evidence="1">Whole body</tissue>
    </source>
</reference>
<sequence length="77" mass="8750">MPNPEKLMMHLQTTHENHTKPTPEGHELVPLTALEIQIGPAVSHQLGRNVMNPIFDYLCWVFPDIKDEKSIFGTTTL</sequence>
<dbReference type="Proteomes" id="UP001566132">
    <property type="component" value="Unassembled WGS sequence"/>
</dbReference>
<evidence type="ECO:0000313" key="2">
    <source>
        <dbReference type="Proteomes" id="UP001566132"/>
    </source>
</evidence>
<proteinExistence type="predicted"/>
<protein>
    <submittedName>
        <fullName evidence="1">Uncharacterized protein</fullName>
    </submittedName>
</protein>
<gene>
    <name evidence="1" type="ORF">ABEB36_014267</name>
</gene>